<dbReference type="RefSeq" id="WP_248342382.1">
    <property type="nucleotide sequence ID" value="NZ_AP025592.1"/>
</dbReference>
<protein>
    <recommendedName>
        <fullName evidence="5">DUF4148 domain-containing protein</fullName>
    </recommendedName>
</protein>
<feature type="compositionally biased region" description="Basic and acidic residues" evidence="1">
    <location>
        <begin position="78"/>
        <end position="91"/>
    </location>
</feature>
<name>A0ABM7XDN0_9BACT</name>
<dbReference type="Proteomes" id="UP001162734">
    <property type="component" value="Chromosome"/>
</dbReference>
<sequence length="105" mass="11812">MKTLAAKLAAAALVASLSVPALAAEVDARQENQQRRIAEGVESGQLTPRETARLERKEARIRREIRRDRAQNGGKLTPAEKARINREENRTSRQIYRAKHNGNRT</sequence>
<feature type="signal peptide" evidence="2">
    <location>
        <begin position="1"/>
        <end position="23"/>
    </location>
</feature>
<feature type="region of interest" description="Disordered" evidence="1">
    <location>
        <begin position="28"/>
        <end position="105"/>
    </location>
</feature>
<evidence type="ECO:0000313" key="4">
    <source>
        <dbReference type="Proteomes" id="UP001162734"/>
    </source>
</evidence>
<feature type="compositionally biased region" description="Basic and acidic residues" evidence="1">
    <location>
        <begin position="50"/>
        <end position="70"/>
    </location>
</feature>
<evidence type="ECO:0000256" key="2">
    <source>
        <dbReference type="SAM" id="SignalP"/>
    </source>
</evidence>
<reference evidence="4" key="1">
    <citation type="journal article" date="2022" name="Int. J. Syst. Evol. Microbiol.">
        <title>Anaeromyxobacter oryzae sp. nov., Anaeromyxobacter diazotrophicus sp. nov. and Anaeromyxobacter paludicola sp. nov., isolated from paddy soils.</title>
        <authorList>
            <person name="Itoh H."/>
            <person name="Xu Z."/>
            <person name="Mise K."/>
            <person name="Masuda Y."/>
            <person name="Ushijima N."/>
            <person name="Hayakawa C."/>
            <person name="Shiratori Y."/>
            <person name="Senoo K."/>
        </authorList>
    </citation>
    <scope>NUCLEOTIDE SEQUENCE [LARGE SCALE GENOMIC DNA]</scope>
    <source>
        <strain evidence="4">Red630</strain>
    </source>
</reference>
<accession>A0ABM7XDN0</accession>
<dbReference type="EMBL" id="AP025592">
    <property type="protein sequence ID" value="BDG09985.1"/>
    <property type="molecule type" value="Genomic_DNA"/>
</dbReference>
<evidence type="ECO:0000256" key="1">
    <source>
        <dbReference type="SAM" id="MobiDB-lite"/>
    </source>
</evidence>
<feature type="compositionally biased region" description="Basic and acidic residues" evidence="1">
    <location>
        <begin position="28"/>
        <end position="39"/>
    </location>
</feature>
<keyword evidence="4" id="KW-1185">Reference proteome</keyword>
<keyword evidence="2" id="KW-0732">Signal</keyword>
<organism evidence="3 4">
    <name type="scientific">Anaeromyxobacter paludicola</name>
    <dbReference type="NCBI Taxonomy" id="2918171"/>
    <lineage>
        <taxon>Bacteria</taxon>
        <taxon>Pseudomonadati</taxon>
        <taxon>Myxococcota</taxon>
        <taxon>Myxococcia</taxon>
        <taxon>Myxococcales</taxon>
        <taxon>Cystobacterineae</taxon>
        <taxon>Anaeromyxobacteraceae</taxon>
        <taxon>Anaeromyxobacter</taxon>
    </lineage>
</organism>
<evidence type="ECO:0008006" key="5">
    <source>
        <dbReference type="Google" id="ProtNLM"/>
    </source>
</evidence>
<feature type="compositionally biased region" description="Basic residues" evidence="1">
    <location>
        <begin position="96"/>
        <end position="105"/>
    </location>
</feature>
<proteinExistence type="predicted"/>
<evidence type="ECO:0000313" key="3">
    <source>
        <dbReference type="EMBL" id="BDG09985.1"/>
    </source>
</evidence>
<feature type="chain" id="PRO_5045273869" description="DUF4148 domain-containing protein" evidence="2">
    <location>
        <begin position="24"/>
        <end position="105"/>
    </location>
</feature>
<gene>
    <name evidence="3" type="ORF">AMPC_30980</name>
</gene>